<organism evidence="5">
    <name type="scientific">Sporisorium scitamineum</name>
    <dbReference type="NCBI Taxonomy" id="49012"/>
    <lineage>
        <taxon>Eukaryota</taxon>
        <taxon>Fungi</taxon>
        <taxon>Dikarya</taxon>
        <taxon>Basidiomycota</taxon>
        <taxon>Ustilaginomycotina</taxon>
        <taxon>Ustilaginomycetes</taxon>
        <taxon>Ustilaginales</taxon>
        <taxon>Ustilaginaceae</taxon>
        <taxon>Sporisorium</taxon>
    </lineage>
</organism>
<dbReference type="Gene3D" id="1.20.120.550">
    <property type="entry name" value="Membrane associated eicosanoid/glutathione metabolism-like domain"/>
    <property type="match status" value="1"/>
</dbReference>
<evidence type="ECO:0000256" key="4">
    <source>
        <dbReference type="ARBA" id="ARBA00023136"/>
    </source>
</evidence>
<accession>A0A127ZIJ3</accession>
<keyword evidence="2" id="KW-0812">Transmembrane</keyword>
<sequence>MSSSIYNLPFIRQTVSSLTGGKDPFHNLSWTALPLSLLLAALPHWYTIYLAESNKIQGGWSNVNPRFWVQSLIAKSTTTKLTPLELTILRGQSCQANAFENVPLFIASLVWANYTGLDVGTINRFVVGYLASRALFTVLYVKVSGKATSFARTAVFQVGIGWIVSVWLKGAWKISPALK</sequence>
<evidence type="ECO:0000256" key="3">
    <source>
        <dbReference type="ARBA" id="ARBA00022989"/>
    </source>
</evidence>
<evidence type="ECO:0000256" key="2">
    <source>
        <dbReference type="ARBA" id="ARBA00022692"/>
    </source>
</evidence>
<evidence type="ECO:0000256" key="1">
    <source>
        <dbReference type="ARBA" id="ARBA00004370"/>
    </source>
</evidence>
<dbReference type="GO" id="GO:0016020">
    <property type="term" value="C:membrane"/>
    <property type="evidence" value="ECO:0007669"/>
    <property type="project" value="UniProtKB-SubCell"/>
</dbReference>
<evidence type="ECO:0000313" key="5">
    <source>
        <dbReference type="EMBL" id="CDU25928.1"/>
    </source>
</evidence>
<keyword evidence="4" id="KW-0472">Membrane</keyword>
<dbReference type="OrthoDB" id="2122304at2759"/>
<dbReference type="SUPFAM" id="SSF161084">
    <property type="entry name" value="MAPEG domain-like"/>
    <property type="match status" value="1"/>
</dbReference>
<dbReference type="InterPro" id="IPR001129">
    <property type="entry name" value="Membr-assoc_MAPEG"/>
</dbReference>
<dbReference type="PANTHER" id="PTHR35371">
    <property type="entry name" value="INNER MEMBRANE PROTEIN"/>
    <property type="match status" value="1"/>
</dbReference>
<keyword evidence="3" id="KW-1133">Transmembrane helix</keyword>
<dbReference type="PANTHER" id="PTHR35371:SF1">
    <property type="entry name" value="BLR7753 PROTEIN"/>
    <property type="match status" value="1"/>
</dbReference>
<gene>
    <name evidence="5" type="ORF">SPSC_06099</name>
</gene>
<dbReference type="Pfam" id="PF01124">
    <property type="entry name" value="MAPEG"/>
    <property type="match status" value="1"/>
</dbReference>
<proteinExistence type="predicted"/>
<protein>
    <submittedName>
        <fullName evidence="5">Uncharacterized protein</fullName>
    </submittedName>
</protein>
<comment type="subcellular location">
    <subcellularLocation>
        <location evidence="1">Membrane</location>
    </subcellularLocation>
</comment>
<name>A0A127ZIJ3_9BASI</name>
<dbReference type="InterPro" id="IPR023352">
    <property type="entry name" value="MAPEG-like_dom_sf"/>
</dbReference>
<reference evidence="5" key="1">
    <citation type="submission" date="2014-06" db="EMBL/GenBank/DDBJ databases">
        <authorList>
            <person name="Ju J."/>
            <person name="Zhang J."/>
        </authorList>
    </citation>
    <scope>NUCLEOTIDE SEQUENCE</scope>
    <source>
        <strain evidence="5">SscI8</strain>
    </source>
</reference>
<dbReference type="AlphaFoldDB" id="A0A127ZIJ3"/>
<dbReference type="EMBL" id="LK056692">
    <property type="protein sequence ID" value="CDU25928.1"/>
    <property type="molecule type" value="Genomic_DNA"/>
</dbReference>